<protein>
    <submittedName>
        <fullName evidence="2">Uncharacterized protein</fullName>
    </submittedName>
</protein>
<organism evidence="2">
    <name type="scientific">Arundo donax</name>
    <name type="common">Giant reed</name>
    <name type="synonym">Donax arundinaceus</name>
    <dbReference type="NCBI Taxonomy" id="35708"/>
    <lineage>
        <taxon>Eukaryota</taxon>
        <taxon>Viridiplantae</taxon>
        <taxon>Streptophyta</taxon>
        <taxon>Embryophyta</taxon>
        <taxon>Tracheophyta</taxon>
        <taxon>Spermatophyta</taxon>
        <taxon>Magnoliopsida</taxon>
        <taxon>Liliopsida</taxon>
        <taxon>Poales</taxon>
        <taxon>Poaceae</taxon>
        <taxon>PACMAD clade</taxon>
        <taxon>Arundinoideae</taxon>
        <taxon>Arundineae</taxon>
        <taxon>Arundo</taxon>
    </lineage>
</organism>
<evidence type="ECO:0000256" key="1">
    <source>
        <dbReference type="SAM" id="MobiDB-lite"/>
    </source>
</evidence>
<reference evidence="2" key="1">
    <citation type="submission" date="2014-09" db="EMBL/GenBank/DDBJ databases">
        <authorList>
            <person name="Magalhaes I.L.F."/>
            <person name="Oliveira U."/>
            <person name="Santos F.R."/>
            <person name="Vidigal T.H.D.A."/>
            <person name="Brescovit A.D."/>
            <person name="Santos A.J."/>
        </authorList>
    </citation>
    <scope>NUCLEOTIDE SEQUENCE</scope>
    <source>
        <tissue evidence="2">Shoot tissue taken approximately 20 cm above the soil surface</tissue>
    </source>
</reference>
<dbReference type="EMBL" id="GBRH01177920">
    <property type="protein sequence ID" value="JAE19976.1"/>
    <property type="molecule type" value="Transcribed_RNA"/>
</dbReference>
<accession>A0A0A9GBQ5</accession>
<sequence>MKEHRGSGGRIWALASRISTESGRIESFTCTTLARAIIRNPSPPPSRARPAASHGRIRSPPSVARPREVGDDEGEAWVHGEVAVAAAHHA</sequence>
<evidence type="ECO:0000313" key="2">
    <source>
        <dbReference type="EMBL" id="JAE19976.1"/>
    </source>
</evidence>
<name>A0A0A9GBQ5_ARUDO</name>
<feature type="region of interest" description="Disordered" evidence="1">
    <location>
        <begin position="38"/>
        <end position="72"/>
    </location>
</feature>
<reference evidence="2" key="2">
    <citation type="journal article" date="2015" name="Data Brief">
        <title>Shoot transcriptome of the giant reed, Arundo donax.</title>
        <authorList>
            <person name="Barrero R.A."/>
            <person name="Guerrero F.D."/>
            <person name="Moolhuijzen P."/>
            <person name="Goolsby J.A."/>
            <person name="Tidwell J."/>
            <person name="Bellgard S.E."/>
            <person name="Bellgard M.I."/>
        </authorList>
    </citation>
    <scope>NUCLEOTIDE SEQUENCE</scope>
    <source>
        <tissue evidence="2">Shoot tissue taken approximately 20 cm above the soil surface</tissue>
    </source>
</reference>
<dbReference type="AlphaFoldDB" id="A0A0A9GBQ5"/>
<proteinExistence type="predicted"/>